<evidence type="ECO:0000256" key="1">
    <source>
        <dbReference type="SAM" id="MobiDB-lite"/>
    </source>
</evidence>
<dbReference type="PANTHER" id="PTHR34987:SF2">
    <property type="entry name" value="B, PUTATIVE (AFU_ORTHOLOGUE AFUA_7G05040)-RELATED"/>
    <property type="match status" value="1"/>
</dbReference>
<dbReference type="OrthoDB" id="6503935at2759"/>
<organism evidence="3 4">
    <name type="scientific">Cylindrodendrum hubeiense</name>
    <dbReference type="NCBI Taxonomy" id="595255"/>
    <lineage>
        <taxon>Eukaryota</taxon>
        <taxon>Fungi</taxon>
        <taxon>Dikarya</taxon>
        <taxon>Ascomycota</taxon>
        <taxon>Pezizomycotina</taxon>
        <taxon>Sordariomycetes</taxon>
        <taxon>Hypocreomycetidae</taxon>
        <taxon>Hypocreales</taxon>
        <taxon>Nectriaceae</taxon>
        <taxon>Cylindrodendrum</taxon>
    </lineage>
</organism>
<keyword evidence="4" id="KW-1185">Reference proteome</keyword>
<evidence type="ECO:0000313" key="4">
    <source>
        <dbReference type="Proteomes" id="UP000722485"/>
    </source>
</evidence>
<protein>
    <recommendedName>
        <fullName evidence="2">Alpha/beta hydrolase fold-3 domain-containing protein</fullName>
    </recommendedName>
</protein>
<sequence length="606" mass="68330">MDLQEAGQQPWIWHPDWTEPNSGSAGRFVHFRKRFELAQIPPAPVRINITADTRYKLYINGHLVHYGPVKGDECRWFYDTVDINSFLQVGTNQVAVHVLRFYEATLHAPSFARLPYGGLYIREIDHNDQIPIGSDETWETSIDHSTKLRIDEPYDAFLHIFEERNQATAVGMTWTQAKKHDIIEGWGITAPWKLHPRLIPFHRLEFRTLDYLHNVRSDIGQDTWARILLGQSQTLQGLRLAPGTSHHVEIGVQNHLTALLVFRFATPAAAGSTLRVTYSECYEDEPRVIPFNRRKGDRQDSTKKIFGPSDYYKFGGVTSPLLEYRARRSDEEAFQPFHFRTFRYMALDIEVHADAALVFKGIDITETTYPLQVKGSFDTNETWTKDLWDVSIRTLQNSNGDPASQAPVEADNQQQGTSSIDAAPSFTVASISFTFYTLRAFAAVGDNVYNEHFHDLWSIWKDQIAANLSTWAEDSVSVRSDCHAWGSTPIYEFTTEVAGIKPATPGWESVDFKPRTQLFPTLKAKVPLRGQQSGIADFGGTGVLLLAAKEIGASVVSVDYRLVPEHKAPAAVVDSHSGLIWIFNNAKALGMTLIGYWYGVLALVVV</sequence>
<proteinExistence type="predicted"/>
<dbReference type="Gene3D" id="2.60.120.260">
    <property type="entry name" value="Galactose-binding domain-like"/>
    <property type="match status" value="1"/>
</dbReference>
<dbReference type="Proteomes" id="UP000722485">
    <property type="component" value="Unassembled WGS sequence"/>
</dbReference>
<name>A0A9P5LF57_9HYPO</name>
<dbReference type="SUPFAM" id="SSF49785">
    <property type="entry name" value="Galactose-binding domain-like"/>
    <property type="match status" value="1"/>
</dbReference>
<feature type="domain" description="Alpha/beta hydrolase fold-3" evidence="2">
    <location>
        <begin position="545"/>
        <end position="590"/>
    </location>
</feature>
<comment type="caution">
    <text evidence="3">The sequence shown here is derived from an EMBL/GenBank/DDBJ whole genome shotgun (WGS) entry which is preliminary data.</text>
</comment>
<reference evidence="3" key="1">
    <citation type="submission" date="2020-03" db="EMBL/GenBank/DDBJ databases">
        <title>Draft Genome Sequence of Cylindrodendrum hubeiense.</title>
        <authorList>
            <person name="Buettner E."/>
            <person name="Kellner H."/>
        </authorList>
    </citation>
    <scope>NUCLEOTIDE SEQUENCE</scope>
    <source>
        <strain evidence="3">IHI 201604</strain>
    </source>
</reference>
<dbReference type="GO" id="GO:0016787">
    <property type="term" value="F:hydrolase activity"/>
    <property type="evidence" value="ECO:0007669"/>
    <property type="project" value="InterPro"/>
</dbReference>
<dbReference type="InterPro" id="IPR029058">
    <property type="entry name" value="AB_hydrolase_fold"/>
</dbReference>
<dbReference type="GO" id="GO:0005975">
    <property type="term" value="P:carbohydrate metabolic process"/>
    <property type="evidence" value="ECO:0007669"/>
    <property type="project" value="InterPro"/>
</dbReference>
<dbReference type="PANTHER" id="PTHR34987">
    <property type="entry name" value="C, PUTATIVE (AFU_ORTHOLOGUE AFUA_3G02880)-RELATED"/>
    <property type="match status" value="1"/>
</dbReference>
<dbReference type="InterPro" id="IPR013094">
    <property type="entry name" value="AB_hydrolase_3"/>
</dbReference>
<accession>A0A9P5LF57</accession>
<dbReference type="Gene3D" id="1.50.10.10">
    <property type="match status" value="1"/>
</dbReference>
<dbReference type="EMBL" id="JAANBB010000015">
    <property type="protein sequence ID" value="KAF7556061.1"/>
    <property type="molecule type" value="Genomic_DNA"/>
</dbReference>
<dbReference type="Pfam" id="PF07859">
    <property type="entry name" value="Abhydrolase_3"/>
    <property type="match status" value="1"/>
</dbReference>
<gene>
    <name evidence="3" type="ORF">G7Z17_g1762</name>
</gene>
<dbReference type="AlphaFoldDB" id="A0A9P5LF57"/>
<dbReference type="InterPro" id="IPR012341">
    <property type="entry name" value="6hp_glycosidase-like_sf"/>
</dbReference>
<dbReference type="SUPFAM" id="SSF53474">
    <property type="entry name" value="alpha/beta-Hydrolases"/>
    <property type="match status" value="1"/>
</dbReference>
<dbReference type="InterPro" id="IPR008979">
    <property type="entry name" value="Galactose-bd-like_sf"/>
</dbReference>
<evidence type="ECO:0000259" key="2">
    <source>
        <dbReference type="Pfam" id="PF07859"/>
    </source>
</evidence>
<evidence type="ECO:0000313" key="3">
    <source>
        <dbReference type="EMBL" id="KAF7556061.1"/>
    </source>
</evidence>
<dbReference type="Gene3D" id="3.40.50.1820">
    <property type="entry name" value="alpha/beta hydrolase"/>
    <property type="match status" value="1"/>
</dbReference>
<feature type="region of interest" description="Disordered" evidence="1">
    <location>
        <begin position="398"/>
        <end position="419"/>
    </location>
</feature>